<evidence type="ECO:0000313" key="3">
    <source>
        <dbReference type="Proteomes" id="UP000198348"/>
    </source>
</evidence>
<proteinExistence type="predicted"/>
<evidence type="ECO:0000256" key="1">
    <source>
        <dbReference type="SAM" id="MobiDB-lite"/>
    </source>
</evidence>
<feature type="compositionally biased region" description="Acidic residues" evidence="1">
    <location>
        <begin position="82"/>
        <end position="92"/>
    </location>
</feature>
<protein>
    <recommendedName>
        <fullName evidence="4">EfeO-type cupredoxin-like domain-containing protein</fullName>
    </recommendedName>
</protein>
<dbReference type="InterPro" id="IPR008972">
    <property type="entry name" value="Cupredoxin"/>
</dbReference>
<evidence type="ECO:0008006" key="4">
    <source>
        <dbReference type="Google" id="ProtNLM"/>
    </source>
</evidence>
<accession>A0A238Y1M3</accession>
<sequence length="180" mass="19005">MGRRASQRPVTVATAMFRDVPIVPIQGQYQAMMVRAMTERLLTFLVAGITVLAVTACSGDEESGGPGGHEGTSPSATPTQGGEEDTAAEEPGGDVEVLEFEISDGQVRPPVSRVPVEHGASVRIEVTSDQPDSVHLHGYDLEVAVGPGEDGVLEFDADQAGRFELETHDTGLVLAQLLVR</sequence>
<name>A0A238Y1M3_9PSEU</name>
<evidence type="ECO:0000313" key="2">
    <source>
        <dbReference type="EMBL" id="SNR64553.1"/>
    </source>
</evidence>
<reference evidence="2 3" key="1">
    <citation type="submission" date="2017-06" db="EMBL/GenBank/DDBJ databases">
        <authorList>
            <person name="Kim H.J."/>
            <person name="Triplett B.A."/>
        </authorList>
    </citation>
    <scope>NUCLEOTIDE SEQUENCE [LARGE SCALE GENOMIC DNA]</scope>
    <source>
        <strain evidence="2 3">DSM 45207</strain>
    </source>
</reference>
<organism evidence="2 3">
    <name type="scientific">Haloechinothrix alba</name>
    <dbReference type="NCBI Taxonomy" id="664784"/>
    <lineage>
        <taxon>Bacteria</taxon>
        <taxon>Bacillati</taxon>
        <taxon>Actinomycetota</taxon>
        <taxon>Actinomycetes</taxon>
        <taxon>Pseudonocardiales</taxon>
        <taxon>Pseudonocardiaceae</taxon>
        <taxon>Haloechinothrix</taxon>
    </lineage>
</organism>
<feature type="region of interest" description="Disordered" evidence="1">
    <location>
        <begin position="59"/>
        <end position="92"/>
    </location>
</feature>
<dbReference type="Gene3D" id="2.60.40.420">
    <property type="entry name" value="Cupredoxins - blue copper proteins"/>
    <property type="match status" value="1"/>
</dbReference>
<gene>
    <name evidence="2" type="ORF">SAMN06265360_11321</name>
</gene>
<dbReference type="SUPFAM" id="SSF49503">
    <property type="entry name" value="Cupredoxins"/>
    <property type="match status" value="1"/>
</dbReference>
<dbReference type="Proteomes" id="UP000198348">
    <property type="component" value="Unassembled WGS sequence"/>
</dbReference>
<keyword evidence="3" id="KW-1185">Reference proteome</keyword>
<dbReference type="EMBL" id="FZNW01000013">
    <property type="protein sequence ID" value="SNR64553.1"/>
    <property type="molecule type" value="Genomic_DNA"/>
</dbReference>
<dbReference type="AlphaFoldDB" id="A0A238Y1M3"/>